<dbReference type="GO" id="GO:0005829">
    <property type="term" value="C:cytosol"/>
    <property type="evidence" value="ECO:0007669"/>
    <property type="project" value="TreeGrafter"/>
</dbReference>
<evidence type="ECO:0000256" key="4">
    <source>
        <dbReference type="ARBA" id="ARBA00023143"/>
    </source>
</evidence>
<dbReference type="AlphaFoldDB" id="A0A2W5DYF3"/>
<comment type="subcellular location">
    <subcellularLocation>
        <location evidence="1 5">Bacterial flagellum basal body</location>
    </subcellularLocation>
</comment>
<dbReference type="EMBL" id="QFOD01000002">
    <property type="protein sequence ID" value="PZP35648.1"/>
    <property type="molecule type" value="Genomic_DNA"/>
</dbReference>
<keyword evidence="9" id="KW-0966">Cell projection</keyword>
<dbReference type="Pfam" id="PF22692">
    <property type="entry name" value="LlgE_F_G_D1"/>
    <property type="match status" value="1"/>
</dbReference>
<feature type="domain" description="Flagellar hook protein FlgE/F/G-like D1" evidence="8">
    <location>
        <begin position="76"/>
        <end position="128"/>
    </location>
</feature>
<evidence type="ECO:0000259" key="8">
    <source>
        <dbReference type="Pfam" id="PF22692"/>
    </source>
</evidence>
<dbReference type="GO" id="GO:0009425">
    <property type="term" value="C:bacterial-type flagellum basal body"/>
    <property type="evidence" value="ECO:0007669"/>
    <property type="project" value="UniProtKB-SubCell"/>
</dbReference>
<feature type="domain" description="Flagellar hook protein FlgE D2" evidence="7">
    <location>
        <begin position="168"/>
        <end position="290"/>
    </location>
</feature>
<gene>
    <name evidence="9" type="ORF">DI603_02400</name>
</gene>
<dbReference type="Pfam" id="PF07559">
    <property type="entry name" value="FlgE_D2"/>
    <property type="match status" value="1"/>
</dbReference>
<dbReference type="NCBIfam" id="TIGR03506">
    <property type="entry name" value="FlgEFG_subfam"/>
    <property type="match status" value="1"/>
</dbReference>
<dbReference type="InterPro" id="IPR010930">
    <property type="entry name" value="Flg_bb/hook_C_dom"/>
</dbReference>
<dbReference type="InterPro" id="IPR037925">
    <property type="entry name" value="FlgE/F/G-like"/>
</dbReference>
<feature type="domain" description="Flagellar basal-body/hook protein C-terminal" evidence="6">
    <location>
        <begin position="366"/>
        <end position="408"/>
    </location>
</feature>
<accession>A0A2W5DYF3</accession>
<dbReference type="GO" id="GO:0009424">
    <property type="term" value="C:bacterial-type flagellum hook"/>
    <property type="evidence" value="ECO:0007669"/>
    <property type="project" value="TreeGrafter"/>
</dbReference>
<evidence type="ECO:0000259" key="7">
    <source>
        <dbReference type="Pfam" id="PF07559"/>
    </source>
</evidence>
<dbReference type="InterPro" id="IPR037058">
    <property type="entry name" value="Falgellar_hook_FlgE_sf"/>
</dbReference>
<dbReference type="InterPro" id="IPR020013">
    <property type="entry name" value="Flagellar_FlgE/F/G"/>
</dbReference>
<keyword evidence="9" id="KW-0282">Flagellum</keyword>
<evidence type="ECO:0000256" key="2">
    <source>
        <dbReference type="ARBA" id="ARBA00009677"/>
    </source>
</evidence>
<comment type="caution">
    <text evidence="9">The sequence shown here is derived from an EMBL/GenBank/DDBJ whole genome shotgun (WGS) entry which is preliminary data.</text>
</comment>
<proteinExistence type="inferred from homology"/>
<dbReference type="InterPro" id="IPR011491">
    <property type="entry name" value="FlgE_D2"/>
</dbReference>
<evidence type="ECO:0000256" key="1">
    <source>
        <dbReference type="ARBA" id="ARBA00004117"/>
    </source>
</evidence>
<sequence length="410" mass="42335">MSFEIARMAINSVNQSLDVISNNIANAHSYGYKSKRANFSAMYAGNAPNGAEVSSITESITSTGGVRNTGGAMDAMITDRGFFAVRDKSGQIMYTRVGMFNVDKDGYVIDANGRKVQGYAAFRDASGQLVPGAALGPLGDLRIETGQIGAVASTKLSYNGNMSADWDVKPATPVFDKDVPTTFNSSVTSYAYDSQGTKHTLTQYFVKSANNTINVYYSVDGGATGATPDTTMVFDGAGLLQSVDGTAGASVHTLNFTPTGGAAAVALQIDYAGTTQYSGDTSTLVNTPNGNASGMLNGTSITEDGSIVATYTNGASQVVGTVAVATFANPSGLKPGANTSWTASVDSGTPLYATPGSATASSLAVGVLEDSNVDLTGELVNLMSAQRNYQANTKVISAESEMMQSLMQAI</sequence>
<dbReference type="GO" id="GO:0071978">
    <property type="term" value="P:bacterial-type flagellum-dependent swarming motility"/>
    <property type="evidence" value="ECO:0007669"/>
    <property type="project" value="TreeGrafter"/>
</dbReference>
<dbReference type="InterPro" id="IPR053967">
    <property type="entry name" value="LlgE_F_G-like_D1"/>
</dbReference>
<dbReference type="SUPFAM" id="SSF117143">
    <property type="entry name" value="Flagellar hook protein flgE"/>
    <property type="match status" value="1"/>
</dbReference>
<dbReference type="PANTHER" id="PTHR30435:SF1">
    <property type="entry name" value="FLAGELLAR HOOK PROTEIN FLGE"/>
    <property type="match status" value="1"/>
</dbReference>
<comment type="function">
    <text evidence="5">A flexible structure which links the flagellar filament to the drive apparatus in the basal body.</text>
</comment>
<protein>
    <recommendedName>
        <fullName evidence="3 5">Flagellar hook protein FlgE</fullName>
    </recommendedName>
</protein>
<comment type="similarity">
    <text evidence="2 5">Belongs to the flagella basal body rod proteins family.</text>
</comment>
<keyword evidence="4 5" id="KW-0975">Bacterial flagellum</keyword>
<reference evidence="9 10" key="1">
    <citation type="submission" date="2017-08" db="EMBL/GenBank/DDBJ databases">
        <title>Infants hospitalized years apart are colonized by the same room-sourced microbial strains.</title>
        <authorList>
            <person name="Brooks B."/>
            <person name="Olm M.R."/>
            <person name="Firek B.A."/>
            <person name="Baker R."/>
            <person name="Thomas B.C."/>
            <person name="Morowitz M.J."/>
            <person name="Banfield J.F."/>
        </authorList>
    </citation>
    <scope>NUCLEOTIDE SEQUENCE [LARGE SCALE GENOMIC DNA]</scope>
    <source>
        <strain evidence="9">S2_012_000_R2_81</strain>
    </source>
</reference>
<name>A0A2W5DYF3_9BURK</name>
<dbReference type="Gene3D" id="2.60.98.20">
    <property type="entry name" value="Flagellar hook protein FlgE"/>
    <property type="match status" value="1"/>
</dbReference>
<dbReference type="Pfam" id="PF06429">
    <property type="entry name" value="Flg_bbr_C"/>
    <property type="match status" value="1"/>
</dbReference>
<evidence type="ECO:0000313" key="9">
    <source>
        <dbReference type="EMBL" id="PZP35648.1"/>
    </source>
</evidence>
<dbReference type="PANTHER" id="PTHR30435">
    <property type="entry name" value="FLAGELLAR PROTEIN"/>
    <property type="match status" value="1"/>
</dbReference>
<evidence type="ECO:0000313" key="10">
    <source>
        <dbReference type="Proteomes" id="UP000249633"/>
    </source>
</evidence>
<evidence type="ECO:0000256" key="3">
    <source>
        <dbReference type="ARBA" id="ARBA00019015"/>
    </source>
</evidence>
<organism evidence="9 10">
    <name type="scientific">Roseateles depolymerans</name>
    <dbReference type="NCBI Taxonomy" id="76731"/>
    <lineage>
        <taxon>Bacteria</taxon>
        <taxon>Pseudomonadati</taxon>
        <taxon>Pseudomonadota</taxon>
        <taxon>Betaproteobacteria</taxon>
        <taxon>Burkholderiales</taxon>
        <taxon>Sphaerotilaceae</taxon>
        <taxon>Roseateles</taxon>
    </lineage>
</organism>
<evidence type="ECO:0000259" key="6">
    <source>
        <dbReference type="Pfam" id="PF06429"/>
    </source>
</evidence>
<dbReference type="Proteomes" id="UP000249633">
    <property type="component" value="Unassembled WGS sequence"/>
</dbReference>
<keyword evidence="9" id="KW-0969">Cilium</keyword>
<evidence type="ECO:0000256" key="5">
    <source>
        <dbReference type="RuleBase" id="RU362116"/>
    </source>
</evidence>